<dbReference type="AlphaFoldDB" id="A0A238H914"/>
<proteinExistence type="predicted"/>
<sequence>MNPAFGSEYVSGQHDVLFRIGSACVRCARGRKPAARAYAQSRTSAQQLG</sequence>
<evidence type="ECO:0000313" key="1">
    <source>
        <dbReference type="EMBL" id="SMG01846.1"/>
    </source>
</evidence>
<dbReference type="EMBL" id="FXAN01000083">
    <property type="protein sequence ID" value="SMG01846.1"/>
    <property type="molecule type" value="Genomic_DNA"/>
</dbReference>
<accession>A0A238H914</accession>
<reference evidence="1 2" key="1">
    <citation type="submission" date="2017-04" db="EMBL/GenBank/DDBJ databases">
        <authorList>
            <person name="Afonso C.L."/>
            <person name="Miller P.J."/>
            <person name="Scott M.A."/>
            <person name="Spackman E."/>
            <person name="Goraichik I."/>
            <person name="Dimitrov K.M."/>
            <person name="Suarez D.L."/>
            <person name="Swayne D.E."/>
        </authorList>
    </citation>
    <scope>NUCLEOTIDE SEQUENCE [LARGE SCALE GENOMIC DNA]</scope>
    <source>
        <strain evidence="1">LMG 28154</strain>
    </source>
</reference>
<organism evidence="1 2">
    <name type="scientific">Burkholderia singularis</name>
    <dbReference type="NCBI Taxonomy" id="1503053"/>
    <lineage>
        <taxon>Bacteria</taxon>
        <taxon>Pseudomonadati</taxon>
        <taxon>Pseudomonadota</taxon>
        <taxon>Betaproteobacteria</taxon>
        <taxon>Burkholderiales</taxon>
        <taxon>Burkholderiaceae</taxon>
        <taxon>Burkholderia</taxon>
        <taxon>pseudomallei group</taxon>
    </lineage>
</organism>
<protein>
    <submittedName>
        <fullName evidence="1">Uncharacterized protein</fullName>
    </submittedName>
</protein>
<gene>
    <name evidence="1" type="ORF">BSIN_0746</name>
</gene>
<name>A0A238H914_9BURK</name>
<evidence type="ECO:0000313" key="2">
    <source>
        <dbReference type="Proteomes" id="UP000198460"/>
    </source>
</evidence>
<dbReference type="Proteomes" id="UP000198460">
    <property type="component" value="Unassembled WGS sequence"/>
</dbReference>